<comment type="caution">
    <text evidence="1">The sequence shown here is derived from an EMBL/GenBank/DDBJ whole genome shotgun (WGS) entry which is preliminary data.</text>
</comment>
<sequence>MDGVAGMTERNIQRALYWRHRGGCQIMLPNYTPFVWQECDLFIVLKSGYSIEYEIKLSAADFRADFRKSKHDVLRNPVATRFVPTRFFYAVPEGLVSVDDIPEYAGLVYCRSLKNRPAGPLRIDVAREAPRLGKVKVNDRIVTHMKGAAYYRFWNERFRYEDHVRATKQVAVFAG</sequence>
<evidence type="ECO:0000313" key="1">
    <source>
        <dbReference type="EMBL" id="KKL71112.1"/>
    </source>
</evidence>
<reference evidence="1" key="1">
    <citation type="journal article" date="2015" name="Nature">
        <title>Complex archaea that bridge the gap between prokaryotes and eukaryotes.</title>
        <authorList>
            <person name="Spang A."/>
            <person name="Saw J.H."/>
            <person name="Jorgensen S.L."/>
            <person name="Zaremba-Niedzwiedzka K."/>
            <person name="Martijn J."/>
            <person name="Lind A.E."/>
            <person name="van Eijk R."/>
            <person name="Schleper C."/>
            <person name="Guy L."/>
            <person name="Ettema T.J."/>
        </authorList>
    </citation>
    <scope>NUCLEOTIDE SEQUENCE</scope>
</reference>
<organism evidence="1">
    <name type="scientific">marine sediment metagenome</name>
    <dbReference type="NCBI Taxonomy" id="412755"/>
    <lineage>
        <taxon>unclassified sequences</taxon>
        <taxon>metagenomes</taxon>
        <taxon>ecological metagenomes</taxon>
    </lineage>
</organism>
<dbReference type="AlphaFoldDB" id="A0A0F9H762"/>
<proteinExistence type="predicted"/>
<gene>
    <name evidence="1" type="ORF">LCGC14_2098200</name>
</gene>
<dbReference type="EMBL" id="LAZR01025687">
    <property type="protein sequence ID" value="KKL71112.1"/>
    <property type="molecule type" value="Genomic_DNA"/>
</dbReference>
<name>A0A0F9H762_9ZZZZ</name>
<protein>
    <submittedName>
        <fullName evidence="1">Uncharacterized protein</fullName>
    </submittedName>
</protein>
<accession>A0A0F9H762</accession>